<evidence type="ECO:0000313" key="3">
    <source>
        <dbReference type="Proteomes" id="UP000619788"/>
    </source>
</evidence>
<reference evidence="2 3" key="1">
    <citation type="submission" date="2021-01" db="EMBL/GenBank/DDBJ databases">
        <title>Whole genome shotgun sequence of Planobispora siamensis NBRC 107568.</title>
        <authorList>
            <person name="Komaki H."/>
            <person name="Tamura T."/>
        </authorList>
    </citation>
    <scope>NUCLEOTIDE SEQUENCE [LARGE SCALE GENOMIC DNA]</scope>
    <source>
        <strain evidence="2 3">NBRC 107568</strain>
    </source>
</reference>
<evidence type="ECO:0008006" key="4">
    <source>
        <dbReference type="Google" id="ProtNLM"/>
    </source>
</evidence>
<comment type="caution">
    <text evidence="2">The sequence shown here is derived from an EMBL/GenBank/DDBJ whole genome shotgun (WGS) entry which is preliminary data.</text>
</comment>
<gene>
    <name evidence="2" type="ORF">Psi01_14350</name>
</gene>
<keyword evidence="3" id="KW-1185">Reference proteome</keyword>
<dbReference type="InterPro" id="IPR006764">
    <property type="entry name" value="SAM_dep_MeTrfase_SAV2177_type"/>
</dbReference>
<organism evidence="2 3">
    <name type="scientific">Planobispora siamensis</name>
    <dbReference type="NCBI Taxonomy" id="936338"/>
    <lineage>
        <taxon>Bacteria</taxon>
        <taxon>Bacillati</taxon>
        <taxon>Actinomycetota</taxon>
        <taxon>Actinomycetes</taxon>
        <taxon>Streptosporangiales</taxon>
        <taxon>Streptosporangiaceae</taxon>
        <taxon>Planobispora</taxon>
    </lineage>
</organism>
<dbReference type="PIRSF" id="PIRSF017393">
    <property type="entry name" value="MTase_SAV2177"/>
    <property type="match status" value="1"/>
</dbReference>
<protein>
    <recommendedName>
        <fullName evidence="4">S-adenosyl methyltransferase</fullName>
    </recommendedName>
</protein>
<feature type="region of interest" description="Disordered" evidence="1">
    <location>
        <begin position="1"/>
        <end position="20"/>
    </location>
</feature>
<accession>A0A8J3SE13</accession>
<dbReference type="RefSeq" id="WP_204063123.1">
    <property type="nucleotide sequence ID" value="NZ_BOOJ01000012.1"/>
</dbReference>
<dbReference type="Proteomes" id="UP000619788">
    <property type="component" value="Unassembled WGS sequence"/>
</dbReference>
<dbReference type="Gene3D" id="3.40.50.150">
    <property type="entry name" value="Vaccinia Virus protein VP39"/>
    <property type="match status" value="1"/>
</dbReference>
<proteinExistence type="predicted"/>
<dbReference type="SUPFAM" id="SSF53335">
    <property type="entry name" value="S-adenosyl-L-methionine-dependent methyltransferases"/>
    <property type="match status" value="1"/>
</dbReference>
<sequence length="275" mass="30692">MAESNPLPWSPPEGEIPKIDSTVPHPARIYDYWLGGKDHFEADRVAAEQVIAAVPEVRHTARENRAFLGRAVRHLVENGVTQFLDIGTGIPTQGNTHEVAQQVLPEARVAYVDNDPMVLAHARALMMSTPEGRSTYVQADLRDPESILDHPEVRSTIDFDRPVGILLVAILMFIKDSEDPIGLVKRITDAVPAGSYLVVSHVSQDLLGPEAVQRTLQVYNRASATMTMRTHEEITRFFDGFEIVDPGLVEVYRWRPEEEIPDRPTAVYAGVGRKR</sequence>
<dbReference type="AlphaFoldDB" id="A0A8J3SE13"/>
<dbReference type="EMBL" id="BOOJ01000012">
    <property type="protein sequence ID" value="GIH90805.1"/>
    <property type="molecule type" value="Genomic_DNA"/>
</dbReference>
<name>A0A8J3SE13_9ACTN</name>
<dbReference type="CDD" id="cd02440">
    <property type="entry name" value="AdoMet_MTases"/>
    <property type="match status" value="1"/>
</dbReference>
<evidence type="ECO:0000313" key="2">
    <source>
        <dbReference type="EMBL" id="GIH90805.1"/>
    </source>
</evidence>
<dbReference type="Pfam" id="PF04672">
    <property type="entry name" value="Methyltransf_19"/>
    <property type="match status" value="1"/>
</dbReference>
<evidence type="ECO:0000256" key="1">
    <source>
        <dbReference type="SAM" id="MobiDB-lite"/>
    </source>
</evidence>
<dbReference type="InterPro" id="IPR029063">
    <property type="entry name" value="SAM-dependent_MTases_sf"/>
</dbReference>